<accession>C0EET1</accession>
<proteinExistence type="predicted"/>
<name>C0EET1_9FIRM</name>
<dbReference type="AlphaFoldDB" id="C0EET1"/>
<reference evidence="1 2" key="1">
    <citation type="submission" date="2009-01" db="EMBL/GenBank/DDBJ databases">
        <authorList>
            <person name="Fulton L."/>
            <person name="Clifton S."/>
            <person name="Fulton B."/>
            <person name="Xu J."/>
            <person name="Minx P."/>
            <person name="Pepin K.H."/>
            <person name="Johnson M."/>
            <person name="Bhonagiri V."/>
            <person name="Nash W.E."/>
            <person name="Mardis E.R."/>
            <person name="Wilson R.K."/>
        </authorList>
    </citation>
    <scope>NUCLEOTIDE SEQUENCE [LARGE SCALE GENOMIC DNA]</scope>
    <source>
        <strain evidence="1 2">DSM 5476</strain>
    </source>
</reference>
<dbReference type="Proteomes" id="UP000003340">
    <property type="component" value="Unassembled WGS sequence"/>
</dbReference>
<dbReference type="STRING" id="537013.CLOSTMETH_02370"/>
<sequence>MAAEIFAKNTVLLLAIPTCLSRFLAQVTSSSIILFYVLWSRDFLNIYAE</sequence>
<evidence type="ECO:0000313" key="2">
    <source>
        <dbReference type="Proteomes" id="UP000003340"/>
    </source>
</evidence>
<evidence type="ECO:0000313" key="1">
    <source>
        <dbReference type="EMBL" id="EEG30050.1"/>
    </source>
</evidence>
<gene>
    <name evidence="1" type="ORF">CLOSTMETH_02370</name>
</gene>
<comment type="caution">
    <text evidence="1">The sequence shown here is derived from an EMBL/GenBank/DDBJ whole genome shotgun (WGS) entry which is preliminary data.</text>
</comment>
<reference evidence="1 2" key="2">
    <citation type="submission" date="2009-02" db="EMBL/GenBank/DDBJ databases">
        <title>Draft genome sequence of Clostridium methylpentosum (DSM 5476).</title>
        <authorList>
            <person name="Sudarsanam P."/>
            <person name="Ley R."/>
            <person name="Guruge J."/>
            <person name="Turnbaugh P.J."/>
            <person name="Mahowald M."/>
            <person name="Liep D."/>
            <person name="Gordon J."/>
        </authorList>
    </citation>
    <scope>NUCLEOTIDE SEQUENCE [LARGE SCALE GENOMIC DNA]</scope>
    <source>
        <strain evidence="1 2">DSM 5476</strain>
    </source>
</reference>
<organism evidence="1 2">
    <name type="scientific">[Clostridium] methylpentosum DSM 5476</name>
    <dbReference type="NCBI Taxonomy" id="537013"/>
    <lineage>
        <taxon>Bacteria</taxon>
        <taxon>Bacillati</taxon>
        <taxon>Bacillota</taxon>
        <taxon>Clostridia</taxon>
        <taxon>Eubacteriales</taxon>
        <taxon>Oscillospiraceae</taxon>
        <taxon>Oscillospiraceae incertae sedis</taxon>
    </lineage>
</organism>
<keyword evidence="2" id="KW-1185">Reference proteome</keyword>
<dbReference type="HOGENOM" id="CLU_3134161_0_0_9"/>
<dbReference type="EMBL" id="ACEC01000077">
    <property type="protein sequence ID" value="EEG30050.1"/>
    <property type="molecule type" value="Genomic_DNA"/>
</dbReference>
<protein>
    <submittedName>
        <fullName evidence="1">Uncharacterized protein</fullName>
    </submittedName>
</protein>